<dbReference type="InterPro" id="IPR000772">
    <property type="entry name" value="Ricin_B_lectin"/>
</dbReference>
<protein>
    <recommendedName>
        <fullName evidence="14">Polypeptide N-acetylgalactosaminyltransferase</fullName>
        <ecNumber evidence="14">2.4.1.-</ecNumber>
    </recommendedName>
    <alternativeName>
        <fullName evidence="14">Protein-UDP acetylgalactosaminyltransferase</fullName>
    </alternativeName>
</protein>
<name>A0A2A6CHJ0_PRIPA</name>
<proteinExistence type="inferred from homology"/>
<comment type="subcellular location">
    <subcellularLocation>
        <location evidence="2 14">Golgi apparatus membrane</location>
        <topology evidence="2 14">Single-pass type II membrane protein</topology>
    </subcellularLocation>
</comment>
<keyword evidence="14" id="KW-0808">Transferase</keyword>
<dbReference type="SMART" id="SM00458">
    <property type="entry name" value="RICIN"/>
    <property type="match status" value="1"/>
</dbReference>
<comment type="cofactor">
    <cofactor evidence="1 14">
        <name>Mn(2+)</name>
        <dbReference type="ChEBI" id="CHEBI:29035"/>
    </cofactor>
</comment>
<evidence type="ECO:0000313" key="15">
    <source>
        <dbReference type="EnsemblMetazoa" id="PPA09100.1"/>
    </source>
</evidence>
<dbReference type="GO" id="GO:0004653">
    <property type="term" value="F:polypeptide N-acetylgalactosaminyltransferase activity"/>
    <property type="evidence" value="ECO:0000318"/>
    <property type="project" value="GO_Central"/>
</dbReference>
<dbReference type="GO" id="GO:0000139">
    <property type="term" value="C:Golgi membrane"/>
    <property type="evidence" value="ECO:0007669"/>
    <property type="project" value="UniProtKB-SubCell"/>
</dbReference>
<dbReference type="InterPro" id="IPR029044">
    <property type="entry name" value="Nucleotide-diphossugar_trans"/>
</dbReference>
<keyword evidence="13 14" id="KW-0464">Manganese</keyword>
<comment type="pathway">
    <text evidence="3 14">Protein modification; protein glycosylation.</text>
</comment>
<evidence type="ECO:0000256" key="12">
    <source>
        <dbReference type="ARBA" id="ARBA00023180"/>
    </source>
</evidence>
<evidence type="ECO:0000256" key="11">
    <source>
        <dbReference type="ARBA" id="ARBA00023157"/>
    </source>
</evidence>
<keyword evidence="6 14" id="KW-0430">Lectin</keyword>
<dbReference type="SUPFAM" id="SSF53448">
    <property type="entry name" value="Nucleotide-diphospho-sugar transferases"/>
    <property type="match status" value="1"/>
</dbReference>
<dbReference type="PANTHER" id="PTHR11675:SF63">
    <property type="entry name" value="POLYPEPTIDE N-ACETYLGALACTOSAMINYLTRANSFERASE"/>
    <property type="match status" value="1"/>
</dbReference>
<organism evidence="15 16">
    <name type="scientific">Pristionchus pacificus</name>
    <name type="common">Parasitic nematode worm</name>
    <dbReference type="NCBI Taxonomy" id="54126"/>
    <lineage>
        <taxon>Eukaryota</taxon>
        <taxon>Metazoa</taxon>
        <taxon>Ecdysozoa</taxon>
        <taxon>Nematoda</taxon>
        <taxon>Chromadorea</taxon>
        <taxon>Rhabditida</taxon>
        <taxon>Rhabditina</taxon>
        <taxon>Diplogasteromorpha</taxon>
        <taxon>Diplogasteroidea</taxon>
        <taxon>Neodiplogasteridae</taxon>
        <taxon>Pristionchus</taxon>
    </lineage>
</organism>
<accession>A0A2A6CHJ0</accession>
<evidence type="ECO:0000256" key="14">
    <source>
        <dbReference type="RuleBase" id="RU361242"/>
    </source>
</evidence>
<evidence type="ECO:0000256" key="3">
    <source>
        <dbReference type="ARBA" id="ARBA00004922"/>
    </source>
</evidence>
<keyword evidence="5" id="KW-0812">Transmembrane</keyword>
<keyword evidence="9 14" id="KW-0333">Golgi apparatus</keyword>
<keyword evidence="10" id="KW-0472">Membrane</keyword>
<keyword evidence="7" id="KW-0735">Signal-anchor</keyword>
<dbReference type="EC" id="2.4.1.-" evidence="14"/>
<evidence type="ECO:0000256" key="10">
    <source>
        <dbReference type="ARBA" id="ARBA00023136"/>
    </source>
</evidence>
<evidence type="ECO:0000256" key="1">
    <source>
        <dbReference type="ARBA" id="ARBA00001936"/>
    </source>
</evidence>
<reference evidence="15" key="2">
    <citation type="submission" date="2022-06" db="UniProtKB">
        <authorList>
            <consortium name="EnsemblMetazoa"/>
        </authorList>
    </citation>
    <scope>IDENTIFICATION</scope>
    <source>
        <strain evidence="15">PS312</strain>
    </source>
</reference>
<dbReference type="InterPro" id="IPR035992">
    <property type="entry name" value="Ricin_B-like_lectins"/>
</dbReference>
<gene>
    <name evidence="15" type="primary">WBGene00098654</name>
</gene>
<dbReference type="GO" id="GO:0005794">
    <property type="term" value="C:Golgi apparatus"/>
    <property type="evidence" value="ECO:0000318"/>
    <property type="project" value="GO_Central"/>
</dbReference>
<evidence type="ECO:0000256" key="6">
    <source>
        <dbReference type="ARBA" id="ARBA00022734"/>
    </source>
</evidence>
<dbReference type="CDD" id="cd02510">
    <property type="entry name" value="pp-GalNAc-T"/>
    <property type="match status" value="1"/>
</dbReference>
<dbReference type="Proteomes" id="UP000005239">
    <property type="component" value="Unassembled WGS sequence"/>
</dbReference>
<dbReference type="AlphaFoldDB" id="A0A2A6CHJ0"/>
<dbReference type="PROSITE" id="PS50231">
    <property type="entry name" value="RICIN_B_LECTIN"/>
    <property type="match status" value="1"/>
</dbReference>
<keyword evidence="16" id="KW-1185">Reference proteome</keyword>
<keyword evidence="11 14" id="KW-1015">Disulfide bond</keyword>
<comment type="similarity">
    <text evidence="4 14">Belongs to the glycosyltransferase 2 family. GalNAc-T subfamily.</text>
</comment>
<evidence type="ECO:0000256" key="7">
    <source>
        <dbReference type="ARBA" id="ARBA00022968"/>
    </source>
</evidence>
<keyword evidence="14" id="KW-0328">Glycosyltransferase</keyword>
<dbReference type="GO" id="GO:0006493">
    <property type="term" value="P:protein O-linked glycosylation"/>
    <property type="evidence" value="ECO:0000318"/>
    <property type="project" value="GO_Central"/>
</dbReference>
<dbReference type="PANTHER" id="PTHR11675">
    <property type="entry name" value="N-ACETYLGALACTOSAMINYLTRANSFERASE"/>
    <property type="match status" value="1"/>
</dbReference>
<accession>A0A8R1YBX9</accession>
<sequence>MSCKRLVLILLCGSMALTFLLFSSISSDVPQSARIVGSQPDDSLPPRPPAPLHVSQETTRVVISGPLLEEPVGEVDLKELAVGRTPQDEELKRDGYDKYQFNGWLSDKIGERRRIPDTRHKTCPSQFESNLPKASIIICFFNESPTVLLRMVSSILTRTPLSMIEEILLIDDSSEMATAAAAAREAIERREEWRRAKISLHQTPKNEGLIRAKIFGAKMAKGEVLIFLDSHCEVNQHWIEPLLERIKGDRKRFVTPIIDIIDSDDMRYIGSPVCYGGFDWALTFKWDYPPRSALVNETFLISPLKSPTMAGGLFAVDRNTFFEYGGYDDGMDIWGAENVEISFRIWMCGASLEVIPCSRIGHIFRRRRPYGTNQDTMGKNSLRAAVVWLDEYFPKFIEARPHLAATPYGDVTSRIELRQRLQCKPFRWFLQTIYPSLLPGNEPLMTDLQDPLVANEGKYMIRMLNSSLCAWIDSSSSHISPGSRLTLRACTSHRMDTWKWTMNKELRNMGSARMCLDSLVNLSLMKCHNQGSHQEWHYTKDGKIYSAAAKKCVHFSDGKAAPAVMEYCALATQFDILRAQSEWRIRFFIRISDRTDGMKRRILQTTVLRQLTLSARGSLVTDRAGSTVLGEPVAAGRAVVWRTDFDADPDRRLGRQSSWSATCREWKRVQLKMRRFG</sequence>
<evidence type="ECO:0000313" key="16">
    <source>
        <dbReference type="Proteomes" id="UP000005239"/>
    </source>
</evidence>
<keyword evidence="8" id="KW-1133">Transmembrane helix</keyword>
<dbReference type="Pfam" id="PF00535">
    <property type="entry name" value="Glycos_transf_2"/>
    <property type="match status" value="1"/>
</dbReference>
<dbReference type="InterPro" id="IPR001173">
    <property type="entry name" value="Glyco_trans_2-like"/>
</dbReference>
<evidence type="ECO:0000256" key="8">
    <source>
        <dbReference type="ARBA" id="ARBA00022989"/>
    </source>
</evidence>
<dbReference type="GO" id="GO:0030246">
    <property type="term" value="F:carbohydrate binding"/>
    <property type="evidence" value="ECO:0007669"/>
    <property type="project" value="UniProtKB-KW"/>
</dbReference>
<dbReference type="InterPro" id="IPR045885">
    <property type="entry name" value="GalNAc-T"/>
</dbReference>
<evidence type="ECO:0000256" key="2">
    <source>
        <dbReference type="ARBA" id="ARBA00004323"/>
    </source>
</evidence>
<dbReference type="SUPFAM" id="SSF50370">
    <property type="entry name" value="Ricin B-like lectins"/>
    <property type="match status" value="1"/>
</dbReference>
<keyword evidence="12" id="KW-0325">Glycoprotein</keyword>
<evidence type="ECO:0000256" key="13">
    <source>
        <dbReference type="ARBA" id="ARBA00023211"/>
    </source>
</evidence>
<dbReference type="EnsemblMetazoa" id="PPA09100.1">
    <property type="protein sequence ID" value="PPA09100.1"/>
    <property type="gene ID" value="WBGene00098654"/>
</dbReference>
<evidence type="ECO:0000256" key="4">
    <source>
        <dbReference type="ARBA" id="ARBA00005680"/>
    </source>
</evidence>
<dbReference type="Gene3D" id="3.90.550.10">
    <property type="entry name" value="Spore Coat Polysaccharide Biosynthesis Protein SpsA, Chain A"/>
    <property type="match status" value="1"/>
</dbReference>
<evidence type="ECO:0000256" key="9">
    <source>
        <dbReference type="ARBA" id="ARBA00023034"/>
    </source>
</evidence>
<dbReference type="Gene3D" id="2.80.10.50">
    <property type="match status" value="1"/>
</dbReference>
<dbReference type="Pfam" id="PF00652">
    <property type="entry name" value="Ricin_B_lectin"/>
    <property type="match status" value="1"/>
</dbReference>
<dbReference type="FunFam" id="3.90.550.10:FF:000053">
    <property type="entry name" value="Polypeptide N-acetylgalactosaminyltransferase"/>
    <property type="match status" value="1"/>
</dbReference>
<evidence type="ECO:0000256" key="5">
    <source>
        <dbReference type="ARBA" id="ARBA00022692"/>
    </source>
</evidence>
<dbReference type="GO" id="GO:0008593">
    <property type="term" value="P:regulation of Notch signaling pathway"/>
    <property type="evidence" value="ECO:0000318"/>
    <property type="project" value="GO_Central"/>
</dbReference>
<reference evidence="16" key="1">
    <citation type="journal article" date="2008" name="Nat. Genet.">
        <title>The Pristionchus pacificus genome provides a unique perspective on nematode lifestyle and parasitism.</title>
        <authorList>
            <person name="Dieterich C."/>
            <person name="Clifton S.W."/>
            <person name="Schuster L.N."/>
            <person name="Chinwalla A."/>
            <person name="Delehaunty K."/>
            <person name="Dinkelacker I."/>
            <person name="Fulton L."/>
            <person name="Fulton R."/>
            <person name="Godfrey J."/>
            <person name="Minx P."/>
            <person name="Mitreva M."/>
            <person name="Roeseler W."/>
            <person name="Tian H."/>
            <person name="Witte H."/>
            <person name="Yang S.P."/>
            <person name="Wilson R.K."/>
            <person name="Sommer R.J."/>
        </authorList>
    </citation>
    <scope>NUCLEOTIDE SEQUENCE [LARGE SCALE GENOMIC DNA]</scope>
    <source>
        <strain evidence="16">PS312</strain>
    </source>
</reference>
<dbReference type="GO" id="GO:0005112">
    <property type="term" value="F:Notch binding"/>
    <property type="evidence" value="ECO:0000318"/>
    <property type="project" value="GO_Central"/>
</dbReference>